<name>A0A564W366_9FIRM</name>
<dbReference type="InterPro" id="IPR029052">
    <property type="entry name" value="Metallo-depent_PP-like"/>
</dbReference>
<dbReference type="RefSeq" id="WP_186290050.1">
    <property type="nucleotide sequence ID" value="NZ_CABHMX010000033.1"/>
</dbReference>
<feature type="domain" description="Calcineurin-like phosphoesterase" evidence="1">
    <location>
        <begin position="8"/>
        <end position="42"/>
    </location>
</feature>
<dbReference type="SUPFAM" id="SSF56300">
    <property type="entry name" value="Metallo-dependent phosphatases"/>
    <property type="match status" value="1"/>
</dbReference>
<dbReference type="EMBL" id="CABHNW010000093">
    <property type="protein sequence ID" value="VUX39286.1"/>
    <property type="molecule type" value="Genomic_DNA"/>
</dbReference>
<reference evidence="2 3" key="1">
    <citation type="submission" date="2019-07" db="EMBL/GenBank/DDBJ databases">
        <authorList>
            <person name="Hibberd C M."/>
            <person name="Gehrig L. J."/>
            <person name="Chang H.-W."/>
            <person name="Venkatesh S."/>
        </authorList>
    </citation>
    <scope>NUCLEOTIDE SEQUENCE [LARGE SCALE GENOMIC DNA]</scope>
    <source>
        <strain evidence="2">Blautia_luti_SSTS_Bg7063</strain>
    </source>
</reference>
<evidence type="ECO:0000313" key="3">
    <source>
        <dbReference type="Proteomes" id="UP000408482"/>
    </source>
</evidence>
<dbReference type="InterPro" id="IPR004843">
    <property type="entry name" value="Calcineurin-like_PHP"/>
</dbReference>
<proteinExistence type="predicted"/>
<dbReference type="Pfam" id="PF00149">
    <property type="entry name" value="Metallophos"/>
    <property type="match status" value="1"/>
</dbReference>
<evidence type="ECO:0000259" key="1">
    <source>
        <dbReference type="Pfam" id="PF00149"/>
    </source>
</evidence>
<gene>
    <name evidence="2" type="ORF">RSSSTS7063_03574</name>
</gene>
<keyword evidence="3" id="KW-1185">Reference proteome</keyword>
<dbReference type="AlphaFoldDB" id="A0A564W366"/>
<protein>
    <recommendedName>
        <fullName evidence="1">Calcineurin-like phosphoesterase domain-containing protein</fullName>
    </recommendedName>
</protein>
<dbReference type="Proteomes" id="UP000408482">
    <property type="component" value="Unassembled WGS sequence"/>
</dbReference>
<sequence>METEMSGRLLITGDLHGNTAALTMISRQLREGDALFVAGDFVLEELFP</sequence>
<organism evidence="2 3">
    <name type="scientific">Blautia luti</name>
    <dbReference type="NCBI Taxonomy" id="89014"/>
    <lineage>
        <taxon>Bacteria</taxon>
        <taxon>Bacillati</taxon>
        <taxon>Bacillota</taxon>
        <taxon>Clostridia</taxon>
        <taxon>Lachnospirales</taxon>
        <taxon>Lachnospiraceae</taxon>
        <taxon>Blautia</taxon>
    </lineage>
</organism>
<dbReference type="GO" id="GO:0016787">
    <property type="term" value="F:hydrolase activity"/>
    <property type="evidence" value="ECO:0007669"/>
    <property type="project" value="InterPro"/>
</dbReference>
<evidence type="ECO:0000313" key="2">
    <source>
        <dbReference type="EMBL" id="VUX39286.1"/>
    </source>
</evidence>
<accession>A0A564W366</accession>